<evidence type="ECO:0000313" key="2">
    <source>
        <dbReference type="Proteomes" id="UP000747542"/>
    </source>
</evidence>
<organism evidence="1 2">
    <name type="scientific">Homarus americanus</name>
    <name type="common">American lobster</name>
    <dbReference type="NCBI Taxonomy" id="6706"/>
    <lineage>
        <taxon>Eukaryota</taxon>
        <taxon>Metazoa</taxon>
        <taxon>Ecdysozoa</taxon>
        <taxon>Arthropoda</taxon>
        <taxon>Crustacea</taxon>
        <taxon>Multicrustacea</taxon>
        <taxon>Malacostraca</taxon>
        <taxon>Eumalacostraca</taxon>
        <taxon>Eucarida</taxon>
        <taxon>Decapoda</taxon>
        <taxon>Pleocyemata</taxon>
        <taxon>Astacidea</taxon>
        <taxon>Nephropoidea</taxon>
        <taxon>Nephropidae</taxon>
        <taxon>Homarus</taxon>
    </lineage>
</organism>
<comment type="caution">
    <text evidence="1">The sequence shown here is derived from an EMBL/GenBank/DDBJ whole genome shotgun (WGS) entry which is preliminary data.</text>
</comment>
<reference evidence="1" key="1">
    <citation type="journal article" date="2021" name="Sci. Adv.">
        <title>The American lobster genome reveals insights on longevity, neural, and immune adaptations.</title>
        <authorList>
            <person name="Polinski J.M."/>
            <person name="Zimin A.V."/>
            <person name="Clark K.F."/>
            <person name="Kohn A.B."/>
            <person name="Sadowski N."/>
            <person name="Timp W."/>
            <person name="Ptitsyn A."/>
            <person name="Khanna P."/>
            <person name="Romanova D.Y."/>
            <person name="Williams P."/>
            <person name="Greenwood S.J."/>
            <person name="Moroz L.L."/>
            <person name="Walt D.R."/>
            <person name="Bodnar A.G."/>
        </authorList>
    </citation>
    <scope>NUCLEOTIDE SEQUENCE</scope>
    <source>
        <strain evidence="1">GMGI-L3</strain>
    </source>
</reference>
<keyword evidence="2" id="KW-1185">Reference proteome</keyword>
<evidence type="ECO:0000313" key="1">
    <source>
        <dbReference type="EMBL" id="KAG7155851.1"/>
    </source>
</evidence>
<name>A0A8J5JE11_HOMAM</name>
<dbReference type="EMBL" id="JAHLQT010040280">
    <property type="protein sequence ID" value="KAG7155851.1"/>
    <property type="molecule type" value="Genomic_DNA"/>
</dbReference>
<protein>
    <submittedName>
        <fullName evidence="1">Uncharacterized protein</fullName>
    </submittedName>
</protein>
<proteinExistence type="predicted"/>
<accession>A0A8J5JE11</accession>
<sequence length="232" mass="25979">MFPWPSDACHSAVGEQMASLIGRKVKVYEWPPQSDPELEKKRKRAIKAFKNRMRGSQQEEEQYMKLDTLTQEVSHLQKKNTHQQTMPSHASLHQSPGGFINSPNTMVESWYILPKILAAEEAAGVAETQLASGNEGVDHRQLSNTVVRLDALERMRDAIRQLEELQQDEHPHAKRSGCDAVLSSSLEADCAINLDCKSAAGNTFNLLSNDGRYDAEGTCTPDPCVKRLLEHR</sequence>
<dbReference type="AlphaFoldDB" id="A0A8J5JE11"/>
<dbReference type="Proteomes" id="UP000747542">
    <property type="component" value="Unassembled WGS sequence"/>
</dbReference>
<gene>
    <name evidence="1" type="ORF">Hamer_G019266</name>
</gene>